<dbReference type="CDD" id="cd00067">
    <property type="entry name" value="GAL4"/>
    <property type="match status" value="1"/>
</dbReference>
<evidence type="ECO:0000259" key="6">
    <source>
        <dbReference type="PROSITE" id="PS50048"/>
    </source>
</evidence>
<dbReference type="EMBL" id="KQ964572">
    <property type="protein sequence ID" value="KXN68511.1"/>
    <property type="molecule type" value="Genomic_DNA"/>
</dbReference>
<keyword evidence="4" id="KW-0804">Transcription</keyword>
<dbReference type="GO" id="GO:0003677">
    <property type="term" value="F:DNA binding"/>
    <property type="evidence" value="ECO:0007669"/>
    <property type="project" value="InterPro"/>
</dbReference>
<dbReference type="InterPro" id="IPR050815">
    <property type="entry name" value="TF_fung"/>
</dbReference>
<reference evidence="7 8" key="1">
    <citation type="journal article" date="2015" name="Genome Biol. Evol.">
        <title>Phylogenomic analyses indicate that early fungi evolved digesting cell walls of algal ancestors of land plants.</title>
        <authorList>
            <person name="Chang Y."/>
            <person name="Wang S."/>
            <person name="Sekimoto S."/>
            <person name="Aerts A.L."/>
            <person name="Choi C."/>
            <person name="Clum A."/>
            <person name="LaButti K.M."/>
            <person name="Lindquist E.A."/>
            <person name="Yee Ngan C."/>
            <person name="Ohm R.A."/>
            <person name="Salamov A.A."/>
            <person name="Grigoriev I.V."/>
            <person name="Spatafora J.W."/>
            <person name="Berbee M.L."/>
        </authorList>
    </citation>
    <scope>NUCLEOTIDE SEQUENCE [LARGE SCALE GENOMIC DNA]</scope>
    <source>
        <strain evidence="7 8">NRRL 28638</strain>
    </source>
</reference>
<proteinExistence type="predicted"/>
<dbReference type="InterPro" id="IPR001138">
    <property type="entry name" value="Zn2Cys6_DnaBD"/>
</dbReference>
<dbReference type="PROSITE" id="PS00463">
    <property type="entry name" value="ZN2_CY6_FUNGAL_1"/>
    <property type="match status" value="1"/>
</dbReference>
<dbReference type="AlphaFoldDB" id="A0A137P0W2"/>
<sequence>MNDNSTPQTNKLACIRCRLKRQKCDRKLNGCTRCKGTIFKCCYPERKKRRRKHEISQISSPSMTYIPNDMAPVLYSNMSSSPQIGYSQDSSTTFSPYLSAPSTPLMTSGPFITDELFMNDLASIYLTYIYPSFQIFTPEDFQQKANFWAFNNSIHLVAYYYAYPDQQQSPMAETMKKMHAWTYRQVSQMTPNLKTLQTLANLNLIRYLQRDRETFDLELHQLARISKQLGLHKYSQKFGDKLNFKRNLIYMHLKSLQLASF</sequence>
<dbReference type="SUPFAM" id="SSF57701">
    <property type="entry name" value="Zn2/Cys6 DNA-binding domain"/>
    <property type="match status" value="1"/>
</dbReference>
<evidence type="ECO:0000256" key="4">
    <source>
        <dbReference type="ARBA" id="ARBA00023163"/>
    </source>
</evidence>
<dbReference type="SMART" id="SM00066">
    <property type="entry name" value="GAL4"/>
    <property type="match status" value="1"/>
</dbReference>
<keyword evidence="8" id="KW-1185">Reference proteome</keyword>
<dbReference type="PANTHER" id="PTHR47338">
    <property type="entry name" value="ZN(II)2CYS6 TRANSCRIPTION FACTOR (EUROFUNG)-RELATED"/>
    <property type="match status" value="1"/>
</dbReference>
<protein>
    <recommendedName>
        <fullName evidence="6">Zn(2)-C6 fungal-type domain-containing protein</fullName>
    </recommendedName>
</protein>
<evidence type="ECO:0000313" key="7">
    <source>
        <dbReference type="EMBL" id="KXN68511.1"/>
    </source>
</evidence>
<dbReference type="PANTHER" id="PTHR47338:SF5">
    <property type="entry name" value="ZN(II)2CYS6 TRANSCRIPTION FACTOR (EUROFUNG)"/>
    <property type="match status" value="1"/>
</dbReference>
<dbReference type="PROSITE" id="PS50048">
    <property type="entry name" value="ZN2_CY6_FUNGAL_2"/>
    <property type="match status" value="1"/>
</dbReference>
<name>A0A137P0W2_CONC2</name>
<feature type="domain" description="Zn(2)-C6 fungal-type" evidence="6">
    <location>
        <begin position="13"/>
        <end position="43"/>
    </location>
</feature>
<dbReference type="OrthoDB" id="4456959at2759"/>
<dbReference type="Pfam" id="PF00172">
    <property type="entry name" value="Zn_clus"/>
    <property type="match status" value="1"/>
</dbReference>
<dbReference type="Proteomes" id="UP000070444">
    <property type="component" value="Unassembled WGS sequence"/>
</dbReference>
<accession>A0A137P0W2</accession>
<evidence type="ECO:0000256" key="2">
    <source>
        <dbReference type="ARBA" id="ARBA00022723"/>
    </source>
</evidence>
<dbReference type="CDD" id="cd12148">
    <property type="entry name" value="fungal_TF_MHR"/>
    <property type="match status" value="1"/>
</dbReference>
<keyword evidence="2" id="KW-0479">Metal-binding</keyword>
<dbReference type="Gene3D" id="4.10.240.10">
    <property type="entry name" value="Zn(2)-C6 fungal-type DNA-binding domain"/>
    <property type="match status" value="1"/>
</dbReference>
<comment type="subcellular location">
    <subcellularLocation>
        <location evidence="1">Nucleus</location>
    </subcellularLocation>
</comment>
<dbReference type="InterPro" id="IPR036864">
    <property type="entry name" value="Zn2-C6_fun-type_DNA-bd_sf"/>
</dbReference>
<dbReference type="GO" id="GO:0005634">
    <property type="term" value="C:nucleus"/>
    <property type="evidence" value="ECO:0007669"/>
    <property type="project" value="UniProtKB-SubCell"/>
</dbReference>
<gene>
    <name evidence="7" type="ORF">CONCODRAFT_104659</name>
</gene>
<evidence type="ECO:0000256" key="1">
    <source>
        <dbReference type="ARBA" id="ARBA00004123"/>
    </source>
</evidence>
<evidence type="ECO:0000313" key="8">
    <source>
        <dbReference type="Proteomes" id="UP000070444"/>
    </source>
</evidence>
<evidence type="ECO:0000256" key="3">
    <source>
        <dbReference type="ARBA" id="ARBA00023015"/>
    </source>
</evidence>
<dbReference type="GO" id="GO:0000981">
    <property type="term" value="F:DNA-binding transcription factor activity, RNA polymerase II-specific"/>
    <property type="evidence" value="ECO:0007669"/>
    <property type="project" value="InterPro"/>
</dbReference>
<keyword evidence="3" id="KW-0805">Transcription regulation</keyword>
<organism evidence="7 8">
    <name type="scientific">Conidiobolus coronatus (strain ATCC 28846 / CBS 209.66 / NRRL 28638)</name>
    <name type="common">Delacroixia coronata</name>
    <dbReference type="NCBI Taxonomy" id="796925"/>
    <lineage>
        <taxon>Eukaryota</taxon>
        <taxon>Fungi</taxon>
        <taxon>Fungi incertae sedis</taxon>
        <taxon>Zoopagomycota</taxon>
        <taxon>Entomophthoromycotina</taxon>
        <taxon>Entomophthoromycetes</taxon>
        <taxon>Entomophthorales</taxon>
        <taxon>Ancylistaceae</taxon>
        <taxon>Conidiobolus</taxon>
    </lineage>
</organism>
<evidence type="ECO:0000256" key="5">
    <source>
        <dbReference type="ARBA" id="ARBA00023242"/>
    </source>
</evidence>
<keyword evidence="5" id="KW-0539">Nucleus</keyword>
<dbReference type="GO" id="GO:0006351">
    <property type="term" value="P:DNA-templated transcription"/>
    <property type="evidence" value="ECO:0007669"/>
    <property type="project" value="InterPro"/>
</dbReference>
<dbReference type="GO" id="GO:0008270">
    <property type="term" value="F:zinc ion binding"/>
    <property type="evidence" value="ECO:0007669"/>
    <property type="project" value="InterPro"/>
</dbReference>